<reference evidence="3 4" key="1">
    <citation type="submission" date="2019-10" db="EMBL/GenBank/DDBJ databases">
        <authorList>
            <person name="Palmer J.M."/>
        </authorList>
    </citation>
    <scope>NUCLEOTIDE SEQUENCE [LARGE SCALE GENOMIC DNA]</scope>
    <source>
        <strain evidence="3 4">TWF730</strain>
    </source>
</reference>
<dbReference type="EMBL" id="JAVHNS010000004">
    <property type="protein sequence ID" value="KAK6358163.1"/>
    <property type="molecule type" value="Genomic_DNA"/>
</dbReference>
<feature type="chain" id="PRO_5043485748" evidence="2">
    <location>
        <begin position="20"/>
        <end position="518"/>
    </location>
</feature>
<feature type="signal peptide" evidence="2">
    <location>
        <begin position="1"/>
        <end position="19"/>
    </location>
</feature>
<evidence type="ECO:0000313" key="4">
    <source>
        <dbReference type="Proteomes" id="UP001373714"/>
    </source>
</evidence>
<keyword evidence="4" id="KW-1185">Reference proteome</keyword>
<evidence type="ECO:0000313" key="3">
    <source>
        <dbReference type="EMBL" id="KAK6358163.1"/>
    </source>
</evidence>
<feature type="region of interest" description="Disordered" evidence="1">
    <location>
        <begin position="286"/>
        <end position="326"/>
    </location>
</feature>
<sequence length="518" mass="55914">MVASALLLGGFLSSAAVLGAYIPHVPRAEPDSSRITGSHDASRTVFITQGGRTTSSMVYPADMEMHGAGTGTGGTGMYIPTPTSSEEDYMMSETDYPSLTDVDDPAWPTSIGEIGGDMEFGGDMDMTSEYPTMTMAHNTTMTTDPYDIDMPSTMTDDMMDDMDFGAMTDGGNVMTVTETTKIPQYETMTVTRDVNTAVTTQMSTVTDIVTTAQYETETATVTMSGSTVTIMSGSTVTMITPSTVTMVKHSTVTMMSASTVLMSGSTFTTVIQESIYKTKTIIMKDDGAPEKEAPTTMVESAPAPPSITPSSMPTSQPNSPDSIFSDKSRYAAYGGIPQGQLVFISNHEFPEVAPDGKIKTIANQELENSMVSGKAYYEELERGDGKPRSCTAPAFTGGEPQDELIYCNKESRYGIRMNNLMDSAWTENCWNIINDAVWLSQAVTSQDAGILEGQVPEEYANANAARPTKFFKHAEVAVSPSRPWTVIGQVFKSGSPTRLAYITLENPGCPDNWQERHK</sequence>
<keyword evidence="2" id="KW-0732">Signal</keyword>
<proteinExistence type="predicted"/>
<accession>A0AAV9V8Q5</accession>
<gene>
    <name evidence="3" type="ORF">TWF730_007516</name>
</gene>
<comment type="caution">
    <text evidence="3">The sequence shown here is derived from an EMBL/GenBank/DDBJ whole genome shotgun (WGS) entry which is preliminary data.</text>
</comment>
<dbReference type="AlphaFoldDB" id="A0AAV9V8Q5"/>
<evidence type="ECO:0000256" key="2">
    <source>
        <dbReference type="SAM" id="SignalP"/>
    </source>
</evidence>
<organism evidence="3 4">
    <name type="scientific">Orbilia blumenaviensis</name>
    <dbReference type="NCBI Taxonomy" id="1796055"/>
    <lineage>
        <taxon>Eukaryota</taxon>
        <taxon>Fungi</taxon>
        <taxon>Dikarya</taxon>
        <taxon>Ascomycota</taxon>
        <taxon>Pezizomycotina</taxon>
        <taxon>Orbiliomycetes</taxon>
        <taxon>Orbiliales</taxon>
        <taxon>Orbiliaceae</taxon>
        <taxon>Orbilia</taxon>
    </lineage>
</organism>
<evidence type="ECO:0000256" key="1">
    <source>
        <dbReference type="SAM" id="MobiDB-lite"/>
    </source>
</evidence>
<name>A0AAV9V8Q5_9PEZI</name>
<protein>
    <submittedName>
        <fullName evidence="3">Uncharacterized protein</fullName>
    </submittedName>
</protein>
<dbReference type="Proteomes" id="UP001373714">
    <property type="component" value="Unassembled WGS sequence"/>
</dbReference>